<protein>
    <recommendedName>
        <fullName evidence="4">Origin recognition complex subunit 1</fullName>
    </recommendedName>
</protein>
<proteinExistence type="inferred from homology"/>
<dbReference type="GO" id="GO:0003688">
    <property type="term" value="F:DNA replication origin binding"/>
    <property type="evidence" value="ECO:0007669"/>
    <property type="project" value="TreeGrafter"/>
</dbReference>
<keyword evidence="4" id="KW-0235">DNA replication</keyword>
<comment type="function">
    <text evidence="4">Component of the origin recognition complex (ORC) that binds origins of replication. DNA-binding is ATP-dependent, however specific DNA sequences that define origins of replication have not been identified so far. ORC is required to assemble the pre-replication complex necessary to initiate DNA replication.</text>
</comment>
<dbReference type="PANTHER" id="PTHR10763:SF23">
    <property type="entry name" value="ORIGIN RECOGNITION COMPLEX SUBUNIT 1"/>
    <property type="match status" value="1"/>
</dbReference>
<dbReference type="PANTHER" id="PTHR10763">
    <property type="entry name" value="CELL DIVISION CONTROL PROTEIN 6-RELATED"/>
    <property type="match status" value="1"/>
</dbReference>
<keyword evidence="4" id="KW-0547">Nucleotide-binding</keyword>
<dbReference type="AlphaFoldDB" id="A0A0J8QKV7"/>
<evidence type="ECO:0000256" key="1">
    <source>
        <dbReference type="ARBA" id="ARBA00004123"/>
    </source>
</evidence>
<evidence type="ECO:0000256" key="4">
    <source>
        <dbReference type="RuleBase" id="RU365058"/>
    </source>
</evidence>
<evidence type="ECO:0000256" key="3">
    <source>
        <dbReference type="ARBA" id="ARBA00023242"/>
    </source>
</evidence>
<dbReference type="GO" id="GO:0005524">
    <property type="term" value="F:ATP binding"/>
    <property type="evidence" value="ECO:0007669"/>
    <property type="project" value="UniProtKB-KW"/>
</dbReference>
<dbReference type="Proteomes" id="UP000054559">
    <property type="component" value="Unassembled WGS sequence"/>
</dbReference>
<dbReference type="GO" id="GO:0005664">
    <property type="term" value="C:nuclear origin of replication recognition complex"/>
    <property type="evidence" value="ECO:0007669"/>
    <property type="project" value="TreeGrafter"/>
</dbReference>
<organism evidence="5 6">
    <name type="scientific">Coccidioides immitis RMSCC 3703</name>
    <dbReference type="NCBI Taxonomy" id="454286"/>
    <lineage>
        <taxon>Eukaryota</taxon>
        <taxon>Fungi</taxon>
        <taxon>Dikarya</taxon>
        <taxon>Ascomycota</taxon>
        <taxon>Pezizomycotina</taxon>
        <taxon>Eurotiomycetes</taxon>
        <taxon>Eurotiomycetidae</taxon>
        <taxon>Onygenales</taxon>
        <taxon>Onygenaceae</taxon>
        <taxon>Coccidioides</taxon>
    </lineage>
</organism>
<accession>A0A0J8QKV7</accession>
<keyword evidence="3 4" id="KW-0539">Nucleus</keyword>
<evidence type="ECO:0000313" key="6">
    <source>
        <dbReference type="Proteomes" id="UP000054559"/>
    </source>
</evidence>
<comment type="subunit">
    <text evidence="4">ORC is composed of six subunits.</text>
</comment>
<comment type="similarity">
    <text evidence="4">Belongs to the ORC1 family.</text>
</comment>
<dbReference type="EMBL" id="DS268235">
    <property type="protein sequence ID" value="KMU73031.1"/>
    <property type="molecule type" value="Genomic_DNA"/>
</dbReference>
<evidence type="ECO:0000313" key="5">
    <source>
        <dbReference type="EMBL" id="KMU73031.1"/>
    </source>
</evidence>
<name>A0A0J8QKV7_COCIT</name>
<keyword evidence="2 4" id="KW-0238">DNA-binding</keyword>
<gene>
    <name evidence="5" type="ORF">CISG_09910</name>
</gene>
<sequence>MSRKSSRQPVTLPRVTIATIKQAIQEATSTPLQQSLRCLPLAAKVFLSGLLARVRRTGITESALGDILDETKRISDGAIAVTGAASAVLKEYILSQSRVHAMGFAAVELMNTGILALEGELGIKNGYGMGYALGKGNRSGKVRLRIAPEDVKAAFRDDAEAKMLGIGYEC</sequence>
<keyword evidence="4" id="KW-0067">ATP-binding</keyword>
<dbReference type="InterPro" id="IPR050311">
    <property type="entry name" value="ORC1/CDC6"/>
</dbReference>
<dbReference type="STRING" id="454286.A0A0J8QKV7"/>
<dbReference type="GO" id="GO:0033314">
    <property type="term" value="P:mitotic DNA replication checkpoint signaling"/>
    <property type="evidence" value="ECO:0007669"/>
    <property type="project" value="TreeGrafter"/>
</dbReference>
<reference evidence="6" key="1">
    <citation type="journal article" date="2010" name="Genome Res.">
        <title>Population genomic sequencing of Coccidioides fungi reveals recent hybridization and transposon control.</title>
        <authorList>
            <person name="Neafsey D.E."/>
            <person name="Barker B.M."/>
            <person name="Sharpton T.J."/>
            <person name="Stajich J.E."/>
            <person name="Park D.J."/>
            <person name="Whiston E."/>
            <person name="Hung C.-Y."/>
            <person name="McMahan C."/>
            <person name="White J."/>
            <person name="Sykes S."/>
            <person name="Heiman D."/>
            <person name="Young S."/>
            <person name="Zeng Q."/>
            <person name="Abouelleil A."/>
            <person name="Aftuck L."/>
            <person name="Bessette D."/>
            <person name="Brown A."/>
            <person name="FitzGerald M."/>
            <person name="Lui A."/>
            <person name="Macdonald J.P."/>
            <person name="Priest M."/>
            <person name="Orbach M.J."/>
            <person name="Galgiani J.N."/>
            <person name="Kirkland T.N."/>
            <person name="Cole G.T."/>
            <person name="Birren B.W."/>
            <person name="Henn M.R."/>
            <person name="Taylor J.W."/>
            <person name="Rounsley S.D."/>
        </authorList>
    </citation>
    <scope>NUCLEOTIDE SEQUENCE [LARGE SCALE GENOMIC DNA]</scope>
    <source>
        <strain evidence="6">RMSCC 3703</strain>
    </source>
</reference>
<evidence type="ECO:0000256" key="2">
    <source>
        <dbReference type="ARBA" id="ARBA00023125"/>
    </source>
</evidence>
<comment type="subcellular location">
    <subcellularLocation>
        <location evidence="1 4">Nucleus</location>
    </subcellularLocation>
</comment>
<dbReference type="GO" id="GO:0006270">
    <property type="term" value="P:DNA replication initiation"/>
    <property type="evidence" value="ECO:0007669"/>
    <property type="project" value="TreeGrafter"/>
</dbReference>